<keyword evidence="2 8" id="KW-0813">Transport</keyword>
<dbReference type="Gene3D" id="3.10.580.10">
    <property type="entry name" value="CBS-domain"/>
    <property type="match status" value="1"/>
</dbReference>
<dbReference type="InterPro" id="IPR027417">
    <property type="entry name" value="P-loop_NTPase"/>
</dbReference>
<dbReference type="PANTHER" id="PTHR43117:SF4">
    <property type="entry name" value="OSMOPROTECTANT IMPORT ATP-BINDING PROTEIN OSMV"/>
    <property type="match status" value="1"/>
</dbReference>
<protein>
    <recommendedName>
        <fullName evidence="8">Quaternary amine transport ATP-binding protein</fullName>
        <ecNumber evidence="8">7.6.2.9</ecNumber>
    </recommendedName>
</protein>
<organism evidence="12 13">
    <name type="scientific">Alicyclobacillus dauci</name>
    <dbReference type="NCBI Taxonomy" id="1475485"/>
    <lineage>
        <taxon>Bacteria</taxon>
        <taxon>Bacillati</taxon>
        <taxon>Bacillota</taxon>
        <taxon>Bacilli</taxon>
        <taxon>Bacillales</taxon>
        <taxon>Alicyclobacillaceae</taxon>
        <taxon>Alicyclobacillus</taxon>
    </lineage>
</organism>
<evidence type="ECO:0000313" key="13">
    <source>
        <dbReference type="Proteomes" id="UP001164803"/>
    </source>
</evidence>
<evidence type="ECO:0000256" key="5">
    <source>
        <dbReference type="ARBA" id="ARBA00022840"/>
    </source>
</evidence>
<dbReference type="InterPro" id="IPR017871">
    <property type="entry name" value="ABC_transporter-like_CS"/>
</dbReference>
<dbReference type="NCBIfam" id="TIGR01186">
    <property type="entry name" value="proV"/>
    <property type="match status" value="1"/>
</dbReference>
<dbReference type="GO" id="GO:0005524">
    <property type="term" value="F:ATP binding"/>
    <property type="evidence" value="ECO:0007669"/>
    <property type="project" value="UniProtKB-KW"/>
</dbReference>
<dbReference type="SMART" id="SM00382">
    <property type="entry name" value="AAA"/>
    <property type="match status" value="1"/>
</dbReference>
<evidence type="ECO:0000259" key="11">
    <source>
        <dbReference type="PROSITE" id="PS51371"/>
    </source>
</evidence>
<evidence type="ECO:0000256" key="3">
    <source>
        <dbReference type="ARBA" id="ARBA00022737"/>
    </source>
</evidence>
<dbReference type="Pfam" id="PF00571">
    <property type="entry name" value="CBS"/>
    <property type="match status" value="2"/>
</dbReference>
<dbReference type="PROSITE" id="PS00211">
    <property type="entry name" value="ABC_TRANSPORTER_1"/>
    <property type="match status" value="1"/>
</dbReference>
<dbReference type="InterPro" id="IPR003439">
    <property type="entry name" value="ABC_transporter-like_ATP-bd"/>
</dbReference>
<name>A0ABY6Z254_9BACL</name>
<comment type="catalytic activity">
    <reaction evidence="8">
        <text>a quaternary ammonium(out) + ATP + H2O = a quaternary ammonium(in) + ADP + phosphate + H(+)</text>
        <dbReference type="Rhea" id="RHEA:11036"/>
        <dbReference type="ChEBI" id="CHEBI:15377"/>
        <dbReference type="ChEBI" id="CHEBI:15378"/>
        <dbReference type="ChEBI" id="CHEBI:30616"/>
        <dbReference type="ChEBI" id="CHEBI:35267"/>
        <dbReference type="ChEBI" id="CHEBI:43474"/>
        <dbReference type="ChEBI" id="CHEBI:456216"/>
    </reaction>
</comment>
<evidence type="ECO:0000256" key="2">
    <source>
        <dbReference type="ARBA" id="ARBA00022448"/>
    </source>
</evidence>
<dbReference type="Proteomes" id="UP001164803">
    <property type="component" value="Chromosome"/>
</dbReference>
<evidence type="ECO:0000256" key="4">
    <source>
        <dbReference type="ARBA" id="ARBA00022741"/>
    </source>
</evidence>
<feature type="domain" description="ABC transporter" evidence="10">
    <location>
        <begin position="6"/>
        <end position="240"/>
    </location>
</feature>
<feature type="domain" description="CBS" evidence="11">
    <location>
        <begin position="257"/>
        <end position="314"/>
    </location>
</feature>
<evidence type="ECO:0000256" key="7">
    <source>
        <dbReference type="PROSITE-ProRule" id="PRU00703"/>
    </source>
</evidence>
<dbReference type="RefSeq" id="WP_268043621.1">
    <property type="nucleotide sequence ID" value="NZ_CP104064.1"/>
</dbReference>
<dbReference type="PANTHER" id="PTHR43117">
    <property type="entry name" value="OSMOPROTECTANT IMPORT ATP-BINDING PROTEIN OSMV"/>
    <property type="match status" value="1"/>
</dbReference>
<keyword evidence="8" id="KW-1003">Cell membrane</keyword>
<dbReference type="PROSITE" id="PS51371">
    <property type="entry name" value="CBS"/>
    <property type="match status" value="2"/>
</dbReference>
<reference evidence="12" key="1">
    <citation type="submission" date="2022-08" db="EMBL/GenBank/DDBJ databases">
        <title>Alicyclobacillus dauci DSM2870, complete genome.</title>
        <authorList>
            <person name="Wang Q."/>
            <person name="Cai R."/>
            <person name="Wang Z."/>
        </authorList>
    </citation>
    <scope>NUCLEOTIDE SEQUENCE</scope>
    <source>
        <strain evidence="12">DSM 28700</strain>
    </source>
</reference>
<keyword evidence="5 8" id="KW-0067">ATP-binding</keyword>
<evidence type="ECO:0000256" key="8">
    <source>
        <dbReference type="RuleBase" id="RU369116"/>
    </source>
</evidence>
<accession>A0ABY6Z254</accession>
<gene>
    <name evidence="12" type="ORF">NZD86_19000</name>
</gene>
<dbReference type="Gene3D" id="3.40.50.300">
    <property type="entry name" value="P-loop containing nucleotide triphosphate hydrolases"/>
    <property type="match status" value="1"/>
</dbReference>
<evidence type="ECO:0000313" key="12">
    <source>
        <dbReference type="EMBL" id="WAH36296.1"/>
    </source>
</evidence>
<dbReference type="InterPro" id="IPR046342">
    <property type="entry name" value="CBS_dom_sf"/>
</dbReference>
<dbReference type="EC" id="7.6.2.9" evidence="8"/>
<evidence type="ECO:0000256" key="1">
    <source>
        <dbReference type="ARBA" id="ARBA00005417"/>
    </source>
</evidence>
<dbReference type="SUPFAM" id="SSF52540">
    <property type="entry name" value="P-loop containing nucleoside triphosphate hydrolases"/>
    <property type="match status" value="1"/>
</dbReference>
<keyword evidence="8" id="KW-0997">Cell inner membrane</keyword>
<keyword evidence="3" id="KW-0677">Repeat</keyword>
<dbReference type="Pfam" id="PF00005">
    <property type="entry name" value="ABC_tran"/>
    <property type="match status" value="1"/>
</dbReference>
<comment type="subcellular location">
    <subcellularLocation>
        <location evidence="8">Cell inner membrane</location>
        <topology evidence="8">Peripheral membrane protein</topology>
    </subcellularLocation>
</comment>
<evidence type="ECO:0000259" key="10">
    <source>
        <dbReference type="PROSITE" id="PS50893"/>
    </source>
</evidence>
<dbReference type="InterPro" id="IPR000644">
    <property type="entry name" value="CBS_dom"/>
</dbReference>
<proteinExistence type="inferred from homology"/>
<dbReference type="InterPro" id="IPR003593">
    <property type="entry name" value="AAA+_ATPase"/>
</dbReference>
<evidence type="ECO:0000256" key="9">
    <source>
        <dbReference type="SAM" id="MobiDB-lite"/>
    </source>
</evidence>
<dbReference type="PROSITE" id="PS50893">
    <property type="entry name" value="ABC_TRANSPORTER_2"/>
    <property type="match status" value="1"/>
</dbReference>
<keyword evidence="13" id="KW-1185">Reference proteome</keyword>
<keyword evidence="6 7" id="KW-0129">CBS domain</keyword>
<sequence length="399" mass="44329">MTDFAVEFRQVTKRYGSSTAVKKLDLGLTSGRMTTLIGPSGCGKTTTLKMINRLIEPSTGTILVEGRDTNEVDSVELRRNIGYVIQQIGLFPHMTIEENIALVPRLRRGRTRDFVRRTEELLDLVGLDPAQFRHRYPNELSGGQQQRIGVARALAAEPSIILMDEPFSALDPISREQLQDELVKLQDSLHKTIIFVTHDMDEALKIADEIVLMKDGEVVQHGTPEDLLRHPHNDFVREFVGVKRFEQAPFMQQVKDVMNPAVTVLPKQGLAQAVHLMRRRKVNGLIVTDQSGKYLGVVGAPEIYEHYGNEQAKVVDVMSRTVPSVTEEDTVSSVLSTLHESDRGFLPVVRPDGRLAGAVTRASVIDALSKPYRNDDDDVTPTVDATSVEQGTSEEVAAE</sequence>
<dbReference type="SUPFAM" id="SSF54631">
    <property type="entry name" value="CBS-domain pair"/>
    <property type="match status" value="1"/>
</dbReference>
<keyword evidence="8" id="KW-0472">Membrane</keyword>
<feature type="region of interest" description="Disordered" evidence="9">
    <location>
        <begin position="371"/>
        <end position="399"/>
    </location>
</feature>
<dbReference type="EMBL" id="CP104064">
    <property type="protein sequence ID" value="WAH36296.1"/>
    <property type="molecule type" value="Genomic_DNA"/>
</dbReference>
<dbReference type="InterPro" id="IPR005892">
    <property type="entry name" value="Gly-betaine_transp_ATP-bd"/>
</dbReference>
<dbReference type="SMART" id="SM00116">
    <property type="entry name" value="CBS"/>
    <property type="match status" value="2"/>
</dbReference>
<keyword evidence="4 8" id="KW-0547">Nucleotide-binding</keyword>
<feature type="domain" description="CBS" evidence="11">
    <location>
        <begin position="318"/>
        <end position="376"/>
    </location>
</feature>
<evidence type="ECO:0000256" key="6">
    <source>
        <dbReference type="ARBA" id="ARBA00023122"/>
    </source>
</evidence>
<comment type="subunit">
    <text evidence="8">The complex is probably composed of two ATP-binding proteins, two transmembrane proteins and a solute-binding protein.</text>
</comment>
<comment type="similarity">
    <text evidence="1 8">Belongs to the ABC transporter superfamily.</text>
</comment>